<dbReference type="GeneID" id="24093013"/>
<name>J7RG66_9APHY</name>
<sequence>MATARTNPVFPLSFPSKSLTLSPLPQPLTLSLIAAMLANPTASASALPPSRTDESDIDPFILYAQSLHDYTLRLWTESRRIAEEKARARAAEIAVVRKREEEKQRQKKTGTQPSSNAV</sequence>
<accession>J7RG66</accession>
<proteinExistence type="predicted"/>
<dbReference type="RefSeq" id="XP_012177385.1">
    <property type="nucleotide sequence ID" value="XM_012321995.1"/>
</dbReference>
<dbReference type="EMBL" id="HE796869">
    <property type="protein sequence ID" value="CCL98102.1"/>
    <property type="molecule type" value="Genomic_DNA"/>
</dbReference>
<dbReference type="AlphaFoldDB" id="J7RG66"/>
<feature type="compositionally biased region" description="Basic and acidic residues" evidence="1">
    <location>
        <begin position="95"/>
        <end position="104"/>
    </location>
</feature>
<feature type="region of interest" description="Disordered" evidence="1">
    <location>
        <begin position="95"/>
        <end position="118"/>
    </location>
</feature>
<dbReference type="OrthoDB" id="3200519at2759"/>
<dbReference type="Proteomes" id="UP000006352">
    <property type="component" value="Unassembled WGS sequence"/>
</dbReference>
<reference evidence="2 3" key="1">
    <citation type="journal article" date="2012" name="Appl. Environ. Microbiol.">
        <title>Short-read sequencing for genomic analysis of the brown rot fungus Fibroporia radiculosa.</title>
        <authorList>
            <person name="Tang J.D."/>
            <person name="Perkins A.D."/>
            <person name="Sonstegard T.S."/>
            <person name="Schroeder S.G."/>
            <person name="Burgess S.C."/>
            <person name="Diehl S.V."/>
        </authorList>
    </citation>
    <scope>NUCLEOTIDE SEQUENCE [LARGE SCALE GENOMIC DNA]</scope>
    <source>
        <strain evidence="2 3">TFFH 294</strain>
    </source>
</reference>
<feature type="compositionally biased region" description="Polar residues" evidence="1">
    <location>
        <begin position="109"/>
        <end position="118"/>
    </location>
</feature>
<gene>
    <name evidence="2" type="ORF">FIBRA_00096</name>
</gene>
<keyword evidence="3" id="KW-1185">Reference proteome</keyword>
<evidence type="ECO:0000313" key="3">
    <source>
        <dbReference type="Proteomes" id="UP000006352"/>
    </source>
</evidence>
<dbReference type="InParanoid" id="J7RG66"/>
<dbReference type="HOGENOM" id="CLU_2073180_0_0_1"/>
<evidence type="ECO:0000313" key="2">
    <source>
        <dbReference type="EMBL" id="CCL98102.1"/>
    </source>
</evidence>
<evidence type="ECO:0000256" key="1">
    <source>
        <dbReference type="SAM" id="MobiDB-lite"/>
    </source>
</evidence>
<organism evidence="2 3">
    <name type="scientific">Fibroporia radiculosa</name>
    <dbReference type="NCBI Taxonomy" id="599839"/>
    <lineage>
        <taxon>Eukaryota</taxon>
        <taxon>Fungi</taxon>
        <taxon>Dikarya</taxon>
        <taxon>Basidiomycota</taxon>
        <taxon>Agaricomycotina</taxon>
        <taxon>Agaricomycetes</taxon>
        <taxon>Polyporales</taxon>
        <taxon>Fibroporiaceae</taxon>
        <taxon>Fibroporia</taxon>
    </lineage>
</organism>
<protein>
    <submittedName>
        <fullName evidence="2">Uncharacterized protein</fullName>
    </submittedName>
</protein>